<feature type="non-terminal residue" evidence="1">
    <location>
        <position position="102"/>
    </location>
</feature>
<gene>
    <name evidence="1" type="ORF">SCALOS_LOCUS6664</name>
</gene>
<dbReference type="EMBL" id="CAJVPM010013189">
    <property type="protein sequence ID" value="CAG8593361.1"/>
    <property type="molecule type" value="Genomic_DNA"/>
</dbReference>
<proteinExistence type="predicted"/>
<accession>A0ACA9MJR9</accession>
<evidence type="ECO:0000313" key="1">
    <source>
        <dbReference type="EMBL" id="CAG8593361.1"/>
    </source>
</evidence>
<name>A0ACA9MJR9_9GLOM</name>
<keyword evidence="2" id="KW-1185">Reference proteome</keyword>
<organism evidence="1 2">
    <name type="scientific">Scutellospora calospora</name>
    <dbReference type="NCBI Taxonomy" id="85575"/>
    <lineage>
        <taxon>Eukaryota</taxon>
        <taxon>Fungi</taxon>
        <taxon>Fungi incertae sedis</taxon>
        <taxon>Mucoromycota</taxon>
        <taxon>Glomeromycotina</taxon>
        <taxon>Glomeromycetes</taxon>
        <taxon>Diversisporales</taxon>
        <taxon>Gigasporaceae</taxon>
        <taxon>Scutellospora</taxon>
    </lineage>
</organism>
<sequence length="102" mass="11088">MSYNNSVSEKDQSAFPTITVLEVSEDKRLDNDNKRARANCCGCITEQVGFFGLLNTLSSISTLASSDLVSRDEIILIVSVILYAMMSIVGIIGVLAIRKTVI</sequence>
<comment type="caution">
    <text evidence="1">The sequence shown here is derived from an EMBL/GenBank/DDBJ whole genome shotgun (WGS) entry which is preliminary data.</text>
</comment>
<dbReference type="Proteomes" id="UP000789860">
    <property type="component" value="Unassembled WGS sequence"/>
</dbReference>
<evidence type="ECO:0000313" key="2">
    <source>
        <dbReference type="Proteomes" id="UP000789860"/>
    </source>
</evidence>
<reference evidence="1" key="1">
    <citation type="submission" date="2021-06" db="EMBL/GenBank/DDBJ databases">
        <authorList>
            <person name="Kallberg Y."/>
            <person name="Tangrot J."/>
            <person name="Rosling A."/>
        </authorList>
    </citation>
    <scope>NUCLEOTIDE SEQUENCE</scope>
    <source>
        <strain evidence="1">AU212A</strain>
    </source>
</reference>
<protein>
    <submittedName>
        <fullName evidence="1">4787_t:CDS:1</fullName>
    </submittedName>
</protein>